<comment type="caution">
    <text evidence="1">The sequence shown here is derived from an EMBL/GenBank/DDBJ whole genome shotgun (WGS) entry which is preliminary data.</text>
</comment>
<organism evidence="1 2">
    <name type="scientific">Pseudomarimonas arenosa</name>
    <dbReference type="NCBI Taxonomy" id="2774145"/>
    <lineage>
        <taxon>Bacteria</taxon>
        <taxon>Pseudomonadati</taxon>
        <taxon>Pseudomonadota</taxon>
        <taxon>Gammaproteobacteria</taxon>
        <taxon>Lysobacterales</taxon>
        <taxon>Lysobacteraceae</taxon>
        <taxon>Pseudomarimonas</taxon>
    </lineage>
</organism>
<dbReference type="Proteomes" id="UP000613768">
    <property type="component" value="Unassembled WGS sequence"/>
</dbReference>
<accession>A0AAW3ZTQ1</accession>
<keyword evidence="2" id="KW-1185">Reference proteome</keyword>
<name>A0AAW3ZTQ1_9GAMM</name>
<dbReference type="RefSeq" id="WP_192031726.1">
    <property type="nucleotide sequence ID" value="NZ_JACYTR010000123.1"/>
</dbReference>
<sequence length="143" mass="15962">MGYDMHITRKPQWFDDDGPEISLDEWKAYLFGESQFASDGSAEVRSLSGAVLRLESEGLAAWCGYSAHEPGGNMAWFLYTKGNLVVKNPDEETRRKMYQVAVALGARVQGDEGEFYGADGEQLNDAPPAASSTATRPWWRFWS</sequence>
<proteinExistence type="predicted"/>
<protein>
    <submittedName>
        <fullName evidence="1">Uncharacterized protein</fullName>
    </submittedName>
</protein>
<dbReference type="AlphaFoldDB" id="A0AAW3ZTQ1"/>
<gene>
    <name evidence="1" type="ORF">IFO71_21395</name>
</gene>
<dbReference type="EMBL" id="JACYTR010000123">
    <property type="protein sequence ID" value="MBD8528309.1"/>
    <property type="molecule type" value="Genomic_DNA"/>
</dbReference>
<reference evidence="1 2" key="1">
    <citation type="submission" date="2020-09" db="EMBL/GenBank/DDBJ databases">
        <title>Pseudoxanthomonas sp. CAU 1598 isolated from sand of Yaerae Beach.</title>
        <authorList>
            <person name="Kim W."/>
        </authorList>
    </citation>
    <scope>NUCLEOTIDE SEQUENCE [LARGE SCALE GENOMIC DNA]</scope>
    <source>
        <strain evidence="1 2">CAU 1598</strain>
    </source>
</reference>
<evidence type="ECO:0000313" key="2">
    <source>
        <dbReference type="Proteomes" id="UP000613768"/>
    </source>
</evidence>
<evidence type="ECO:0000313" key="1">
    <source>
        <dbReference type="EMBL" id="MBD8528309.1"/>
    </source>
</evidence>